<feature type="compositionally biased region" description="Low complexity" evidence="1">
    <location>
        <begin position="168"/>
        <end position="189"/>
    </location>
</feature>
<feature type="region of interest" description="Disordered" evidence="1">
    <location>
        <begin position="155"/>
        <end position="211"/>
    </location>
</feature>
<dbReference type="AlphaFoldDB" id="A0A507AZU4"/>
<feature type="region of interest" description="Disordered" evidence="1">
    <location>
        <begin position="340"/>
        <end position="377"/>
    </location>
</feature>
<comment type="caution">
    <text evidence="3">The sequence shown here is derived from an EMBL/GenBank/DDBJ whole genome shotgun (WGS) entry which is preliminary data.</text>
</comment>
<feature type="compositionally biased region" description="Basic residues" evidence="1">
    <location>
        <begin position="471"/>
        <end position="487"/>
    </location>
</feature>
<accession>A0A507AZU4</accession>
<feature type="transmembrane region" description="Helical" evidence="2">
    <location>
        <begin position="1172"/>
        <end position="1192"/>
    </location>
</feature>
<keyword evidence="2" id="KW-0812">Transmembrane</keyword>
<feature type="region of interest" description="Disordered" evidence="1">
    <location>
        <begin position="454"/>
        <end position="534"/>
    </location>
</feature>
<evidence type="ECO:0000256" key="1">
    <source>
        <dbReference type="SAM" id="MobiDB-lite"/>
    </source>
</evidence>
<name>A0A507AZU4_9PEZI</name>
<keyword evidence="2" id="KW-1133">Transmembrane helix</keyword>
<keyword evidence="4" id="KW-1185">Reference proteome</keyword>
<feature type="region of interest" description="Disordered" evidence="1">
    <location>
        <begin position="798"/>
        <end position="926"/>
    </location>
</feature>
<dbReference type="RefSeq" id="XP_030997223.1">
    <property type="nucleotide sequence ID" value="XM_031138909.1"/>
</dbReference>
<feature type="compositionally biased region" description="Low complexity" evidence="1">
    <location>
        <begin position="577"/>
        <end position="586"/>
    </location>
</feature>
<feature type="region of interest" description="Disordered" evidence="1">
    <location>
        <begin position="658"/>
        <end position="772"/>
    </location>
</feature>
<proteinExistence type="predicted"/>
<feature type="region of interest" description="Disordered" evidence="1">
    <location>
        <begin position="945"/>
        <end position="980"/>
    </location>
</feature>
<dbReference type="PANTHER" id="PTHR38426:SF1">
    <property type="entry name" value="MAINTENANCE OF TELOMERE CAPPING PROTEIN 4"/>
    <property type="match status" value="1"/>
</dbReference>
<organism evidence="3 4">
    <name type="scientific">Thyridium curvatum</name>
    <dbReference type="NCBI Taxonomy" id="1093900"/>
    <lineage>
        <taxon>Eukaryota</taxon>
        <taxon>Fungi</taxon>
        <taxon>Dikarya</taxon>
        <taxon>Ascomycota</taxon>
        <taxon>Pezizomycotina</taxon>
        <taxon>Sordariomycetes</taxon>
        <taxon>Sordariomycetidae</taxon>
        <taxon>Thyridiales</taxon>
        <taxon>Thyridiaceae</taxon>
        <taxon>Thyridium</taxon>
    </lineage>
</organism>
<feature type="region of interest" description="Disordered" evidence="1">
    <location>
        <begin position="549"/>
        <end position="624"/>
    </location>
</feature>
<dbReference type="PANTHER" id="PTHR38426">
    <property type="entry name" value="MAINTENANCE OF TELOMERE CAPPING PROTEIN 4"/>
    <property type="match status" value="1"/>
</dbReference>
<sequence>MPATSPSASHGSTQDNGQGRREERRRSHRTNKNRSSGAFLLSGALDGSPRETHEAHKRHQARRHQVSDVQEQQNASTTPDRPQESDTIPVRTERHTKQERLSVPGSQQPASHGDTPPRLPSQASNTLLDLDSTQIVNMALNLSESRRLAARRNVSHPLPPRLAPLPDSSVGGSLRQQLQQQRRTSRTVSPKPDRGSRIVSGPRLSSPLQSTFDPIDGSYRYHFSQSTLSRAQKAKDYLELLAQYRRVLELVPPLKPDMMERIATTSPPGSPAHTNRAHYFGTTDPGAVTLGREYNPLQYIRNRKVRARERKAIDGEGQGFGDLTRVTDWVDGVAKWAATGQSQTPGGTLLPPFAGADETLMHSSPPSNSSRPSVVVNKPKRPRVDWVIDPADMLADVYWLEQGDNKKLVEDRDWHRVFPQDPEIYRPISQQTEDGNAATAPNLVKKAETIPIVEKSIADTNSPRAEQERTRKTRHKLQHLRGRHHRQGSSVASNDIYRSRKASFSDTSDSDSDPKPRRRRVRQDTITAGGKDILEKQMAEMIALEEREKEARESYELELQRTKSTNNDLTTPDRPRSGSSTGPSRGPSRRGSHGAEHSGSDEKLPIGRPELGSPIKTGRASLEVPEVPLTGRRLSVDYNVSQPPSPGIRPIDVGFVPGIGADFTPSSSRPGSPPRNPFSKVKNIFRDRSRERSMDRSNDIQDRQEDAHAGNIGGPVDTPATLSPTQTRVERRPSRSPARKIQSKGTDEGHKAHRSIGSMRLRSEESSGLRSLLKTGPRIDSVLRNGVSKVSELFWRKEDDDQTSNTSSSESEDEAITRGRSRGSAVPSRATSQRRNDETLKAKHYLSVMPTFQSTMASHDRLNARDQSPISRPPSRRSSRFDLLKPPKIDIQSASPSDTPPRELSRTRDVSTSQSRKGSIADDNSRAAGARLNHVLCLPEPLATQRSRHLSASSHGTRHWSLSDRSPSPHPAQDASQLSRREVARLRAMILGSGIVANEIARRVNEPRLLPEASSSACSAATTGALRWAEIVALSPQRRDELAGRPVSQRELYTAAARVLGQSVQASGQRWQASADRFAGETTPALRERVECLRGKLAADLSGLTRAAADEADGVVNDLLEGQRLKVKRVVDVIDKMSRRRRRRFRWVRRAGWLGVEWMLVGFMWYVWFVVMIARVVWGVGSGLFAGVRWLLWL</sequence>
<feature type="compositionally biased region" description="Basic and acidic residues" evidence="1">
    <location>
        <begin position="900"/>
        <end position="909"/>
    </location>
</feature>
<gene>
    <name evidence="3" type="ORF">E0L32_004492</name>
</gene>
<feature type="compositionally biased region" description="Basic and acidic residues" evidence="1">
    <location>
        <begin position="879"/>
        <end position="888"/>
    </location>
</feature>
<feature type="compositionally biased region" description="Basic and acidic residues" evidence="1">
    <location>
        <begin position="593"/>
        <end position="605"/>
    </location>
</feature>
<evidence type="ECO:0000313" key="4">
    <source>
        <dbReference type="Proteomes" id="UP000319257"/>
    </source>
</evidence>
<feature type="compositionally biased region" description="Basic and acidic residues" evidence="1">
    <location>
        <begin position="684"/>
        <end position="708"/>
    </location>
</feature>
<dbReference type="InterPro" id="IPR038769">
    <property type="entry name" value="MTC4"/>
</dbReference>
<feature type="compositionally biased region" description="Low complexity" evidence="1">
    <location>
        <begin position="363"/>
        <end position="377"/>
    </location>
</feature>
<dbReference type="GeneID" id="41971939"/>
<evidence type="ECO:0000256" key="2">
    <source>
        <dbReference type="SAM" id="Phobius"/>
    </source>
</evidence>
<protein>
    <submittedName>
        <fullName evidence="3">Uncharacterized protein</fullName>
    </submittedName>
</protein>
<dbReference type="Proteomes" id="UP000319257">
    <property type="component" value="Unassembled WGS sequence"/>
</dbReference>
<keyword evidence="2" id="KW-0472">Membrane</keyword>
<feature type="compositionally biased region" description="Basic and acidic residues" evidence="1">
    <location>
        <begin position="91"/>
        <end position="100"/>
    </location>
</feature>
<feature type="compositionally biased region" description="Basic residues" evidence="1">
    <location>
        <begin position="55"/>
        <end position="64"/>
    </location>
</feature>
<feature type="compositionally biased region" description="Polar residues" evidence="1">
    <location>
        <begin position="67"/>
        <end position="80"/>
    </location>
</feature>
<feature type="region of interest" description="Disordered" evidence="1">
    <location>
        <begin position="1"/>
        <end position="124"/>
    </location>
</feature>
<feature type="transmembrane region" description="Helical" evidence="2">
    <location>
        <begin position="1147"/>
        <end position="1166"/>
    </location>
</feature>
<dbReference type="EMBL" id="SKBQ01000021">
    <property type="protein sequence ID" value="TPX15512.1"/>
    <property type="molecule type" value="Genomic_DNA"/>
</dbReference>
<dbReference type="InParanoid" id="A0A507AZU4"/>
<evidence type="ECO:0000313" key="3">
    <source>
        <dbReference type="EMBL" id="TPX15512.1"/>
    </source>
</evidence>
<dbReference type="STRING" id="1093900.A0A507AZU4"/>
<feature type="compositionally biased region" description="Polar residues" evidence="1">
    <location>
        <begin position="1"/>
        <end position="17"/>
    </location>
</feature>
<feature type="compositionally biased region" description="Basic and acidic residues" evidence="1">
    <location>
        <begin position="549"/>
        <end position="561"/>
    </location>
</feature>
<dbReference type="OrthoDB" id="5402622at2759"/>
<reference evidence="3 4" key="1">
    <citation type="submission" date="2019-06" db="EMBL/GenBank/DDBJ databases">
        <title>Draft genome sequence of the filamentous fungus Phialemoniopsis curvata isolated from diesel fuel.</title>
        <authorList>
            <person name="Varaljay V.A."/>
            <person name="Lyon W.J."/>
            <person name="Crouch A.L."/>
            <person name="Drake C.E."/>
            <person name="Hollomon J.M."/>
            <person name="Nadeau L.J."/>
            <person name="Nunn H.S."/>
            <person name="Stevenson B.S."/>
            <person name="Bojanowski C.L."/>
            <person name="Crookes-Goodson W.J."/>
        </authorList>
    </citation>
    <scope>NUCLEOTIDE SEQUENCE [LARGE SCALE GENOMIC DNA]</scope>
    <source>
        <strain evidence="3 4">D216</strain>
    </source>
</reference>